<name>A0ACC6M868_9BACI</name>
<evidence type="ECO:0000313" key="2">
    <source>
        <dbReference type="Proteomes" id="UP001277972"/>
    </source>
</evidence>
<evidence type="ECO:0000313" key="1">
    <source>
        <dbReference type="EMBL" id="MDX8046962.1"/>
    </source>
</evidence>
<protein>
    <submittedName>
        <fullName evidence="1">FliA/WhiG family RNA polymerase sigma factor</fullName>
    </submittedName>
</protein>
<gene>
    <name evidence="1" type="ORF">SH601_13290</name>
</gene>
<dbReference type="EMBL" id="JAWZSR010000008">
    <property type="protein sequence ID" value="MDX8046962.1"/>
    <property type="molecule type" value="Genomic_DNA"/>
</dbReference>
<proteinExistence type="predicted"/>
<keyword evidence="2" id="KW-1185">Reference proteome</keyword>
<accession>A0ACC6M868</accession>
<organism evidence="1 2">
    <name type="scientific">Gracilibacillus pellucidus</name>
    <dbReference type="NCBI Taxonomy" id="3095368"/>
    <lineage>
        <taxon>Bacteria</taxon>
        <taxon>Bacillati</taxon>
        <taxon>Bacillota</taxon>
        <taxon>Bacilli</taxon>
        <taxon>Bacillales</taxon>
        <taxon>Bacillaceae</taxon>
        <taxon>Gracilibacillus</taxon>
    </lineage>
</organism>
<reference evidence="1" key="1">
    <citation type="submission" date="2023-11" db="EMBL/GenBank/DDBJ databases">
        <title>Gracilibacillus pellucida a moderately halophilic bacterium isolated from saline soil in Xinjiang province.</title>
        <authorList>
            <person name="Zhang Z."/>
            <person name="Tan F."/>
            <person name="Wang Y."/>
            <person name="Xia M."/>
        </authorList>
    </citation>
    <scope>NUCLEOTIDE SEQUENCE</scope>
    <source>
        <strain evidence="1">S3-1-1</strain>
    </source>
</reference>
<dbReference type="Proteomes" id="UP001277972">
    <property type="component" value="Unassembled WGS sequence"/>
</dbReference>
<comment type="caution">
    <text evidence="1">The sequence shown here is derived from an EMBL/GenBank/DDBJ whole genome shotgun (WGS) entry which is preliminary data.</text>
</comment>
<sequence>MVKDIMIEKSLWDKWLEDKSEGNANELIENYMYLVQYHVQRIAVNLPKSVNKDDVRSLALFGLYDAILKFDRSRDLKFDTYASFRIKGAILDGLRKEDWLPRTTRDKVKKIDQAIEVLEQSHHREVTATEIAEYLGCTTDEVQESLKDSFFANLLSMEEKNKTGSEETREGVGYLIPDEREVLPEQYLVRSENYLELSQCMDQLKENEQMVLSLFYDKELTFTEIGKVLSLTTSRISQIHKQAIVKIRHLFENKRIGGLDHE</sequence>